<protein>
    <submittedName>
        <fullName evidence="2">Uncharacterized protein</fullName>
    </submittedName>
</protein>
<sequence>MAATPRRSALGVLFVICSVDSTRWRRWRSPSLPAGSGRRPLHPGRIWPPPPPSRPDLIAAPASRPDLPRRPSSGPDPAEAVVGGGGRGGRGWPMAVVGGVVVAGVAAGWCGGGGASGVGGGGAAAVGGGGGAAAVASALAARPVTPPSPGAPPLTTATSLLHRAAALHACAGVVPLTCLQLHASSEAREEEEDRGAICPGATPSLPLSLASGPDLNAVHADTPISLFPTSTRTYTRSSGP</sequence>
<accession>A0A368SK72</accession>
<reference evidence="2" key="1">
    <citation type="journal article" date="2012" name="Nat. Biotechnol.">
        <title>Reference genome sequence of the model plant Setaria.</title>
        <authorList>
            <person name="Bennetzen J.L."/>
            <person name="Schmutz J."/>
            <person name="Wang H."/>
            <person name="Percifield R."/>
            <person name="Hawkins J."/>
            <person name="Pontaroli A.C."/>
            <person name="Estep M."/>
            <person name="Feng L."/>
            <person name="Vaughn J.N."/>
            <person name="Grimwood J."/>
            <person name="Jenkins J."/>
            <person name="Barry K."/>
            <person name="Lindquist E."/>
            <person name="Hellsten U."/>
            <person name="Deshpande S."/>
            <person name="Wang X."/>
            <person name="Wu X."/>
            <person name="Mitros T."/>
            <person name="Triplett J."/>
            <person name="Yang X."/>
            <person name="Ye C.Y."/>
            <person name="Mauro-Herrera M."/>
            <person name="Wang L."/>
            <person name="Li P."/>
            <person name="Sharma M."/>
            <person name="Sharma R."/>
            <person name="Ronald P.C."/>
            <person name="Panaud O."/>
            <person name="Kellogg E.A."/>
            <person name="Brutnell T.P."/>
            <person name="Doust A.N."/>
            <person name="Tuskan G.A."/>
            <person name="Rokhsar D."/>
            <person name="Devos K.M."/>
        </authorList>
    </citation>
    <scope>NUCLEOTIDE SEQUENCE [LARGE SCALE GENOMIC DNA]</scope>
    <source>
        <strain evidence="2">Yugu1</strain>
    </source>
</reference>
<evidence type="ECO:0000313" key="2">
    <source>
        <dbReference type="EMBL" id="RCV42846.1"/>
    </source>
</evidence>
<reference evidence="2" key="2">
    <citation type="submission" date="2015-07" db="EMBL/GenBank/DDBJ databases">
        <authorList>
            <person name="Noorani M."/>
        </authorList>
    </citation>
    <scope>NUCLEOTIDE SEQUENCE</scope>
    <source>
        <strain evidence="2">Yugu1</strain>
    </source>
</reference>
<name>A0A368SK72_SETIT</name>
<evidence type="ECO:0000256" key="1">
    <source>
        <dbReference type="SAM" id="MobiDB-lite"/>
    </source>
</evidence>
<dbReference type="EMBL" id="CM003536">
    <property type="protein sequence ID" value="RCV42846.1"/>
    <property type="molecule type" value="Genomic_DNA"/>
</dbReference>
<dbReference type="AlphaFoldDB" id="A0A368SK72"/>
<organism evidence="2">
    <name type="scientific">Setaria italica</name>
    <name type="common">Foxtail millet</name>
    <name type="synonym">Panicum italicum</name>
    <dbReference type="NCBI Taxonomy" id="4555"/>
    <lineage>
        <taxon>Eukaryota</taxon>
        <taxon>Viridiplantae</taxon>
        <taxon>Streptophyta</taxon>
        <taxon>Embryophyta</taxon>
        <taxon>Tracheophyta</taxon>
        <taxon>Spermatophyta</taxon>
        <taxon>Magnoliopsida</taxon>
        <taxon>Liliopsida</taxon>
        <taxon>Poales</taxon>
        <taxon>Poaceae</taxon>
        <taxon>PACMAD clade</taxon>
        <taxon>Panicoideae</taxon>
        <taxon>Panicodae</taxon>
        <taxon>Paniceae</taxon>
        <taxon>Cenchrinae</taxon>
        <taxon>Setaria</taxon>
    </lineage>
</organism>
<proteinExistence type="predicted"/>
<gene>
    <name evidence="2" type="ORF">SETIT_9G248300v2</name>
</gene>
<feature type="region of interest" description="Disordered" evidence="1">
    <location>
        <begin position="27"/>
        <end position="88"/>
    </location>
</feature>